<organism evidence="3 4">
    <name type="scientific">Echinococcus granulosus</name>
    <name type="common">Hydatid tapeworm</name>
    <dbReference type="NCBI Taxonomy" id="6210"/>
    <lineage>
        <taxon>Eukaryota</taxon>
        <taxon>Metazoa</taxon>
        <taxon>Spiralia</taxon>
        <taxon>Lophotrochozoa</taxon>
        <taxon>Platyhelminthes</taxon>
        <taxon>Cestoda</taxon>
        <taxon>Eucestoda</taxon>
        <taxon>Cyclophyllidea</taxon>
        <taxon>Taeniidae</taxon>
        <taxon>Echinococcus</taxon>
        <taxon>Echinococcus granulosus group</taxon>
    </lineage>
</organism>
<feature type="transmembrane region" description="Helical" evidence="2">
    <location>
        <begin position="596"/>
        <end position="615"/>
    </location>
</feature>
<sequence length="871" mass="97559">MAQECRNLQKSFRTRKRQVLRIEDVVVQTCIILLVVVVADSICTLCTRKRKHTTTQSGFASSSDRPHSFGIVITSFMVQITWPISILEAVRNAEMYGLVGCIFVSANGTLVCTIFALLLLELRTKAPGAQTIAQFVGHRFGRVAHILTIAINILTGLYTLTINVTVARRRSYSLTLYIILITILLMCASLLFIVLNVPAYSPLGSVNSLYKLLVCYNKSVYGIRDSKIGGFDVEIVSDNLANFIHRLVRVLFDQTLWETSINLPPNHGVLGLLLASIMAFCIPFALGVVCGLGFRALESAFSNAALLNETQKASGLVIFAIPIHLLNKTGIRIIFIVILLLLVTSCMFSIAGASSILYHDVLMTYIRPFKRQVDRATCLLCGKRRGHLASRRNICRCRSMLECAACHTDTWIKEECSNRPATTLVYGCQTHGAYRAYTDEMSKRVLHISFTVLAGTIPIFIIFSEMANEATELVHEKDNVLRQTDMKKGRQISRQRDVAKGEHRREEFARIKEECSSRPATTLVYGCQTHGAYRAYTDEMSKRVLHISFTVLAGTIPIFIIFSEMTVANFVYFGLCTPFVGCICLSILWARLSRAALLIGYFVSAGASLILWLVLDNATSLGRTITKVEVLHHSCGNSCFITSILCFRRQQQQQQQPQQPETKQIRLIGMNVALLGGFLLPALLTLLLTKPLSPKVARGVWSCVQEIDNPLVPWPEVYTSIYATQYYFNEKGSTELMMTFLNVSIIPYSHPTGNIGLVARQTDLRFSPRLSEKKPALSEVRRALASLRRLTWGIVVFNIIVFLGLWQILGPAMRTLDFNRFVFYIHLHCGKTSLFNSRSTEIGRLDSTVEGHINNRRQRTGSINVLTAFRM</sequence>
<feature type="transmembrane region" description="Helical" evidence="2">
    <location>
        <begin position="140"/>
        <end position="162"/>
    </location>
</feature>
<dbReference type="OMA" id="ITWPISI"/>
<protein>
    <submittedName>
        <fullName evidence="3">Urea active transporter</fullName>
    </submittedName>
</protein>
<evidence type="ECO:0000256" key="1">
    <source>
        <dbReference type="ARBA" id="ARBA00022448"/>
    </source>
</evidence>
<dbReference type="EMBL" id="APAU02000165">
    <property type="protein sequence ID" value="EUB55376.1"/>
    <property type="molecule type" value="Genomic_DNA"/>
</dbReference>
<dbReference type="AlphaFoldDB" id="W6U445"/>
<feature type="transmembrane region" description="Helical" evidence="2">
    <location>
        <begin position="67"/>
        <end position="84"/>
    </location>
</feature>
<feature type="transmembrane region" description="Helical" evidence="2">
    <location>
        <begin position="569"/>
        <end position="589"/>
    </location>
</feature>
<accession>W6U445</accession>
<evidence type="ECO:0000313" key="3">
    <source>
        <dbReference type="EMBL" id="EUB55376.1"/>
    </source>
</evidence>
<dbReference type="KEGG" id="egl:EGR_09753"/>
<name>W6U445_ECHGR</name>
<evidence type="ECO:0000313" key="4">
    <source>
        <dbReference type="Proteomes" id="UP000019149"/>
    </source>
</evidence>
<feature type="transmembrane region" description="Helical" evidence="2">
    <location>
        <begin position="96"/>
        <end position="120"/>
    </location>
</feature>
<feature type="transmembrane region" description="Helical" evidence="2">
    <location>
        <begin position="667"/>
        <end position="688"/>
    </location>
</feature>
<feature type="transmembrane region" description="Helical" evidence="2">
    <location>
        <begin position="790"/>
        <end position="809"/>
    </location>
</feature>
<dbReference type="STRING" id="6210.W6U445"/>
<dbReference type="GO" id="GO:0005886">
    <property type="term" value="C:plasma membrane"/>
    <property type="evidence" value="ECO:0007669"/>
    <property type="project" value="TreeGrafter"/>
</dbReference>
<dbReference type="InterPro" id="IPR031155">
    <property type="entry name" value="DUR"/>
</dbReference>
<comment type="caution">
    <text evidence="3">The sequence shown here is derived from an EMBL/GenBank/DDBJ whole genome shotgun (WGS) entry which is preliminary data.</text>
</comment>
<keyword evidence="4" id="KW-1185">Reference proteome</keyword>
<keyword evidence="2" id="KW-0472">Membrane</keyword>
<dbReference type="InterPro" id="IPR038377">
    <property type="entry name" value="Na/Glc_symporter_sf"/>
</dbReference>
<feature type="transmembrane region" description="Helical" evidence="2">
    <location>
        <begin position="269"/>
        <end position="294"/>
    </location>
</feature>
<feature type="transmembrane region" description="Helical" evidence="2">
    <location>
        <begin position="544"/>
        <end position="563"/>
    </location>
</feature>
<feature type="transmembrane region" description="Helical" evidence="2">
    <location>
        <begin position="333"/>
        <end position="358"/>
    </location>
</feature>
<feature type="transmembrane region" description="Helical" evidence="2">
    <location>
        <begin position="25"/>
        <end position="47"/>
    </location>
</feature>
<feature type="transmembrane region" description="Helical" evidence="2">
    <location>
        <begin position="445"/>
        <end position="463"/>
    </location>
</feature>
<keyword evidence="2" id="KW-0812">Transmembrane</keyword>
<reference evidence="3 4" key="1">
    <citation type="journal article" date="2013" name="Nat. Genet.">
        <title>The genome of the hydatid tapeworm Echinococcus granulosus.</title>
        <authorList>
            <person name="Zheng H."/>
            <person name="Zhang W."/>
            <person name="Zhang L."/>
            <person name="Zhang Z."/>
            <person name="Li J."/>
            <person name="Lu G."/>
            <person name="Zhu Y."/>
            <person name="Wang Y."/>
            <person name="Huang Y."/>
            <person name="Liu J."/>
            <person name="Kang H."/>
            <person name="Chen J."/>
            <person name="Wang L."/>
            <person name="Chen A."/>
            <person name="Yu S."/>
            <person name="Gao Z."/>
            <person name="Jin L."/>
            <person name="Gu W."/>
            <person name="Wang Z."/>
            <person name="Zhao L."/>
            <person name="Shi B."/>
            <person name="Wen H."/>
            <person name="Lin R."/>
            <person name="Jones M.K."/>
            <person name="Brejova B."/>
            <person name="Vinar T."/>
            <person name="Zhao G."/>
            <person name="McManus D.P."/>
            <person name="Chen Z."/>
            <person name="Zhou Y."/>
            <person name="Wang S."/>
        </authorList>
    </citation>
    <scope>NUCLEOTIDE SEQUENCE [LARGE SCALE GENOMIC DNA]</scope>
</reference>
<keyword evidence="1" id="KW-0813">Transport</keyword>
<dbReference type="Proteomes" id="UP000019149">
    <property type="component" value="Unassembled WGS sequence"/>
</dbReference>
<keyword evidence="2" id="KW-1133">Transmembrane helix</keyword>
<evidence type="ECO:0000256" key="2">
    <source>
        <dbReference type="SAM" id="Phobius"/>
    </source>
</evidence>
<dbReference type="Gene3D" id="1.20.1730.10">
    <property type="entry name" value="Sodium/glucose cotransporter"/>
    <property type="match status" value="1"/>
</dbReference>
<dbReference type="GO" id="GO:0015204">
    <property type="term" value="F:urea transmembrane transporter activity"/>
    <property type="evidence" value="ECO:0007669"/>
    <property type="project" value="InterPro"/>
</dbReference>
<dbReference type="GeneID" id="36345468"/>
<dbReference type="OrthoDB" id="10049971at2759"/>
<dbReference type="RefSeq" id="XP_024346572.1">
    <property type="nucleotide sequence ID" value="XM_024499002.1"/>
</dbReference>
<gene>
    <name evidence="3" type="ORF">EGR_09753</name>
</gene>
<dbReference type="PANTHER" id="PTHR46154">
    <property type="match status" value="1"/>
</dbReference>
<dbReference type="PANTHER" id="PTHR46154:SF4">
    <property type="entry name" value="UREA ACTIVE TRANSPORTER"/>
    <property type="match status" value="1"/>
</dbReference>
<proteinExistence type="predicted"/>
<feature type="transmembrane region" description="Helical" evidence="2">
    <location>
        <begin position="174"/>
        <end position="195"/>
    </location>
</feature>
<dbReference type="CTD" id="36345468"/>